<protein>
    <recommendedName>
        <fullName evidence="3">F-box domain-containing protein</fullName>
    </recommendedName>
</protein>
<organism evidence="1 2">
    <name type="scientific">Dispira parvispora</name>
    <dbReference type="NCBI Taxonomy" id="1520584"/>
    <lineage>
        <taxon>Eukaryota</taxon>
        <taxon>Fungi</taxon>
        <taxon>Fungi incertae sedis</taxon>
        <taxon>Zoopagomycota</taxon>
        <taxon>Kickxellomycotina</taxon>
        <taxon>Dimargaritomycetes</taxon>
        <taxon>Dimargaritales</taxon>
        <taxon>Dimargaritaceae</taxon>
        <taxon>Dispira</taxon>
    </lineage>
</organism>
<evidence type="ECO:0008006" key="3">
    <source>
        <dbReference type="Google" id="ProtNLM"/>
    </source>
</evidence>
<dbReference type="Proteomes" id="UP001150925">
    <property type="component" value="Unassembled WGS sequence"/>
</dbReference>
<proteinExistence type="predicted"/>
<dbReference type="Gene3D" id="3.80.10.10">
    <property type="entry name" value="Ribonuclease Inhibitor"/>
    <property type="match status" value="1"/>
</dbReference>
<gene>
    <name evidence="1" type="ORF">IWQ62_003838</name>
</gene>
<dbReference type="EMBL" id="JANBPY010001122">
    <property type="protein sequence ID" value="KAJ1961520.1"/>
    <property type="molecule type" value="Genomic_DNA"/>
</dbReference>
<reference evidence="1" key="1">
    <citation type="submission" date="2022-07" db="EMBL/GenBank/DDBJ databases">
        <title>Phylogenomic reconstructions and comparative analyses of Kickxellomycotina fungi.</title>
        <authorList>
            <person name="Reynolds N.K."/>
            <person name="Stajich J.E."/>
            <person name="Barry K."/>
            <person name="Grigoriev I.V."/>
            <person name="Crous P."/>
            <person name="Smith M.E."/>
        </authorList>
    </citation>
    <scope>NUCLEOTIDE SEQUENCE</scope>
    <source>
        <strain evidence="1">RSA 1196</strain>
    </source>
</reference>
<evidence type="ECO:0000313" key="2">
    <source>
        <dbReference type="Proteomes" id="UP001150925"/>
    </source>
</evidence>
<dbReference type="AlphaFoldDB" id="A0A9W8AT13"/>
<comment type="caution">
    <text evidence="1">The sequence shown here is derived from an EMBL/GenBank/DDBJ whole genome shotgun (WGS) entry which is preliminary data.</text>
</comment>
<dbReference type="InterPro" id="IPR032675">
    <property type="entry name" value="LRR_dom_sf"/>
</dbReference>
<evidence type="ECO:0000313" key="1">
    <source>
        <dbReference type="EMBL" id="KAJ1961520.1"/>
    </source>
</evidence>
<name>A0A9W8AT13_9FUNG</name>
<accession>A0A9W8AT13</accession>
<keyword evidence="2" id="KW-1185">Reference proteome</keyword>
<sequence>MLVQMLETLPPDDLDKFAHYVGASGVQNVAATCHALQDLLKPYFFRSVHLGRLDDGSDFLWEVSMRYHHKVRSLSMSFDGPLLEQHIQQVSNILDSLPYLKQLSFAGVRHIQAHHLWQWLAAFKDRLRGLEIWGSCEQPSGPRREIIPLNLLADMPHLTHLGIGSLPGLTSGKVVNILSHIPSLTSLILRDPFDDAVLDFEPWFFRKLRRLTLNTTNLSFYQLHKLVDYGSGLREVALYSLKEANGRFLSRVGSTHWSELRALDLRGIQAGNPPIPQEYLHQFFTHNRRYLWSLQCKYIQLNDPCLYLLATVNPQLRSVRLFACPITNEGVCRFLELAPQLEEFRLGTTARGRLTTACLPQRLGSNRLRHLVLDIHRAFPDDFNSLTDQLQNLEKLVLPRSAELDKFEFLKSYCPWLELKFT</sequence>
<dbReference type="OrthoDB" id="5553208at2759"/>
<dbReference type="SUPFAM" id="SSF52047">
    <property type="entry name" value="RNI-like"/>
    <property type="match status" value="1"/>
</dbReference>